<reference evidence="9" key="2">
    <citation type="journal article" date="2022" name="Microbiol. Resour. Announc.">
        <title>Metagenome Sequencing to Explore Phylogenomics of Terrestrial Cyanobacteria.</title>
        <authorList>
            <person name="Ward R.D."/>
            <person name="Stajich J.E."/>
            <person name="Johansen J.R."/>
            <person name="Huntemann M."/>
            <person name="Clum A."/>
            <person name="Foster B."/>
            <person name="Foster B."/>
            <person name="Roux S."/>
            <person name="Palaniappan K."/>
            <person name="Varghese N."/>
            <person name="Mukherjee S."/>
            <person name="Reddy T.B.K."/>
            <person name="Daum C."/>
            <person name="Copeland A."/>
            <person name="Chen I.A."/>
            <person name="Ivanova N.N."/>
            <person name="Kyrpides N.C."/>
            <person name="Shapiro N."/>
            <person name="Eloe-Fadrosh E.A."/>
            <person name="Pietrasiak N."/>
        </authorList>
    </citation>
    <scope>NUCLEOTIDE SEQUENCE</scope>
    <source>
        <strain evidence="9">CPER-KK1</strain>
    </source>
</reference>
<dbReference type="GO" id="GO:0009234">
    <property type="term" value="P:menaquinone biosynthetic process"/>
    <property type="evidence" value="ECO:0007669"/>
    <property type="project" value="InterPro"/>
</dbReference>
<comment type="subunit">
    <text evidence="6">Homodimer.</text>
</comment>
<comment type="pathway">
    <text evidence="6">Cofactor biosynthesis; phylloquinone biosynthesis.</text>
</comment>
<dbReference type="GO" id="GO:0042372">
    <property type="term" value="P:phylloquinone biosynthetic process"/>
    <property type="evidence" value="ECO:0007669"/>
    <property type="project" value="UniProtKB-UniRule"/>
</dbReference>
<name>A0A951PGY3_9CYAN</name>
<dbReference type="AlphaFoldDB" id="A0A951PGY3"/>
<keyword evidence="3 6" id="KW-0460">Magnesium</keyword>
<dbReference type="GO" id="GO:0030145">
    <property type="term" value="F:manganese ion binding"/>
    <property type="evidence" value="ECO:0007669"/>
    <property type="project" value="UniProtKB-UniRule"/>
</dbReference>
<evidence type="ECO:0000256" key="1">
    <source>
        <dbReference type="ARBA" id="ARBA00022679"/>
    </source>
</evidence>
<dbReference type="Pfam" id="PF02776">
    <property type="entry name" value="TPP_enzyme_N"/>
    <property type="match status" value="1"/>
</dbReference>
<dbReference type="CDD" id="cd02009">
    <property type="entry name" value="TPP_SHCHC_synthase"/>
    <property type="match status" value="1"/>
</dbReference>
<evidence type="ECO:0000313" key="9">
    <source>
        <dbReference type="EMBL" id="MBW4542989.1"/>
    </source>
</evidence>
<dbReference type="GO" id="GO:0070204">
    <property type="term" value="F:2-succinyl-5-enolpyruvyl-6-hydroxy-3-cyclohexene-1-carboxylic-acid synthase activity"/>
    <property type="evidence" value="ECO:0007669"/>
    <property type="project" value="UniProtKB-UniRule"/>
</dbReference>
<comment type="function">
    <text evidence="6">Catalyzes the thiamine diphosphate-dependent decarboxylation of 2-oxoglutarate and the subsequent addition of the resulting succinic semialdehyde-thiamine pyrophosphate anion to isochorismate to yield 2-succinyl-5-enolpyruvyl-6-hydroxy-3-cyclohexene-1-carboxylate (SEPHCHC).</text>
</comment>
<evidence type="ECO:0000256" key="3">
    <source>
        <dbReference type="ARBA" id="ARBA00022842"/>
    </source>
</evidence>
<evidence type="ECO:0000256" key="2">
    <source>
        <dbReference type="ARBA" id="ARBA00022723"/>
    </source>
</evidence>
<organism evidence="9 10">
    <name type="scientific">Symplocastrum torsivum CPER-KK1</name>
    <dbReference type="NCBI Taxonomy" id="450513"/>
    <lineage>
        <taxon>Bacteria</taxon>
        <taxon>Bacillati</taxon>
        <taxon>Cyanobacteriota</taxon>
        <taxon>Cyanophyceae</taxon>
        <taxon>Oscillatoriophycideae</taxon>
        <taxon>Oscillatoriales</taxon>
        <taxon>Microcoleaceae</taxon>
        <taxon>Symplocastrum</taxon>
    </lineage>
</organism>
<dbReference type="PANTHER" id="PTHR42916:SF1">
    <property type="entry name" value="PROTEIN PHYLLO, CHLOROPLASTIC"/>
    <property type="match status" value="1"/>
</dbReference>
<proteinExistence type="inferred from homology"/>
<keyword evidence="2 6" id="KW-0479">Metal-binding</keyword>
<comment type="pathway">
    <text evidence="6">Quinol/quinone metabolism; 1,4-dihydroxy-2-naphthoate biosynthesis; 1,4-dihydroxy-2-naphthoate from chorismate: step 2/7.</text>
</comment>
<comment type="catalytic activity">
    <reaction evidence="6">
        <text>isochorismate + 2-oxoglutarate + H(+) = 5-enolpyruvoyl-6-hydroxy-2-succinyl-cyclohex-3-ene-1-carboxylate + CO2</text>
        <dbReference type="Rhea" id="RHEA:25593"/>
        <dbReference type="ChEBI" id="CHEBI:15378"/>
        <dbReference type="ChEBI" id="CHEBI:16526"/>
        <dbReference type="ChEBI" id="CHEBI:16810"/>
        <dbReference type="ChEBI" id="CHEBI:29780"/>
        <dbReference type="ChEBI" id="CHEBI:58818"/>
        <dbReference type="EC" id="2.2.1.9"/>
    </reaction>
</comment>
<comment type="similarity">
    <text evidence="6">Belongs to the TPP enzyme family. MenD subfamily.</text>
</comment>
<evidence type="ECO:0000313" key="10">
    <source>
        <dbReference type="Proteomes" id="UP000753908"/>
    </source>
</evidence>
<reference evidence="9" key="1">
    <citation type="submission" date="2021-05" db="EMBL/GenBank/DDBJ databases">
        <authorList>
            <person name="Pietrasiak N."/>
            <person name="Ward R."/>
            <person name="Stajich J.E."/>
            <person name="Kurbessoian T."/>
        </authorList>
    </citation>
    <scope>NUCLEOTIDE SEQUENCE</scope>
    <source>
        <strain evidence="9">CPER-KK1</strain>
    </source>
</reference>
<comment type="cofactor">
    <cofactor evidence="6">
        <name>Mg(2+)</name>
        <dbReference type="ChEBI" id="CHEBI:18420"/>
    </cofactor>
    <cofactor evidence="6">
        <name>Mn(2+)</name>
        <dbReference type="ChEBI" id="CHEBI:29035"/>
    </cofactor>
</comment>
<comment type="cofactor">
    <cofactor evidence="6">
        <name>thiamine diphosphate</name>
        <dbReference type="ChEBI" id="CHEBI:58937"/>
    </cofactor>
    <text evidence="6">Binds 1 thiamine pyrophosphate per subunit.</text>
</comment>
<dbReference type="InterPro" id="IPR012001">
    <property type="entry name" value="Thiamin_PyroP_enz_TPP-bd_dom"/>
</dbReference>
<evidence type="ECO:0000256" key="5">
    <source>
        <dbReference type="ARBA" id="ARBA00023211"/>
    </source>
</evidence>
<keyword evidence="4 6" id="KW-0786">Thiamine pyrophosphate</keyword>
<protein>
    <recommendedName>
        <fullName evidence="6">2-succinyl-5-enolpyruvyl-6-hydroxy-3-cyclohexene-1-carboxylate synthase</fullName>
        <shortName evidence="6">SEPHCHC synthase</shortName>
        <ecNumber evidence="6">2.2.1.9</ecNumber>
    </recommendedName>
</protein>
<accession>A0A951PGY3</accession>
<dbReference type="NCBIfam" id="TIGR00173">
    <property type="entry name" value="menD"/>
    <property type="match status" value="1"/>
</dbReference>
<gene>
    <name evidence="6 9" type="primary">menD</name>
    <name evidence="9" type="ORF">KME25_00850</name>
</gene>
<dbReference type="GO" id="GO:0030976">
    <property type="term" value="F:thiamine pyrophosphate binding"/>
    <property type="evidence" value="ECO:0007669"/>
    <property type="project" value="UniProtKB-UniRule"/>
</dbReference>
<dbReference type="Pfam" id="PF16582">
    <property type="entry name" value="TPP_enzyme_M_2"/>
    <property type="match status" value="1"/>
</dbReference>
<feature type="domain" description="Menaquinone biosynthesis protein MenD middle" evidence="8">
    <location>
        <begin position="238"/>
        <end position="439"/>
    </location>
</feature>
<dbReference type="PANTHER" id="PTHR42916">
    <property type="entry name" value="2-SUCCINYL-5-ENOLPYRUVYL-6-HYDROXY-3-CYCLOHEXENE-1-CARBOXYLATE SYNTHASE"/>
    <property type="match status" value="1"/>
</dbReference>
<dbReference type="Gene3D" id="3.40.50.970">
    <property type="match status" value="2"/>
</dbReference>
<dbReference type="PIRSF" id="PIRSF004983">
    <property type="entry name" value="MenD"/>
    <property type="match status" value="1"/>
</dbReference>
<dbReference type="InterPro" id="IPR029061">
    <property type="entry name" value="THDP-binding"/>
</dbReference>
<dbReference type="GO" id="GO:0000287">
    <property type="term" value="F:magnesium ion binding"/>
    <property type="evidence" value="ECO:0007669"/>
    <property type="project" value="UniProtKB-UniRule"/>
</dbReference>
<evidence type="ECO:0000259" key="7">
    <source>
        <dbReference type="Pfam" id="PF02776"/>
    </source>
</evidence>
<evidence type="ECO:0000256" key="6">
    <source>
        <dbReference type="HAMAP-Rule" id="MF_01659"/>
    </source>
</evidence>
<evidence type="ECO:0000259" key="8">
    <source>
        <dbReference type="Pfam" id="PF16582"/>
    </source>
</evidence>
<dbReference type="Gene3D" id="3.40.50.1220">
    <property type="entry name" value="TPP-binding domain"/>
    <property type="match status" value="1"/>
</dbReference>
<dbReference type="Proteomes" id="UP000753908">
    <property type="component" value="Unassembled WGS sequence"/>
</dbReference>
<sequence length="615" mass="68886">MPIDFRNTNTVWASILVETLQRLGLTTAVICPGSRSTPLTIAFAQHNQIEAIPVLDERSAAFFALGIARATGHPVVLVCTSGTAGANFYPAVIEAKESRVPLLVLTADRPSELRDCHSGQTIDQLKLYGNYPNWQAELAVPSLEIGMLNYLRQTVIHAWERSLFPVPGAVHLNIPFRDPLAPLPQLDTDILKPQLQLEDFFAHIPNSQFPIPHSQFPSGALPHPEETSGCQRHPIPYQEWQQCEQGIIIAGSAQPQHPREYCEAIAQLSKALGWAVLAEGLSPLRNYADLNPYLISSYDLILRNRQLAQQLTPKMVIQLGELPTSKELRTWLDNSQPLRWIIDSSDHNLDPLHGKTIHLRRSVEQLGLWTDEEMGKQGKRENIPGSPSQNYSYLQRWCEAEAQVRTAVDQTMTTMTQLFEGKVAWLLSQILPPMTPLFIANSMPVRDVEFFWSPGNTGVRPFFNRGANGIDGTLSTALGVAHRNQSSVMLTGDLALLHDTNGFLLKNKFVGHLTIVLINNNGGGIFEMLPISKFDPPFEEFFATPQNINFAQLCVTYGVEHQLIQSWEQLKQRLNPLPTQGIRILELQTDRKADARWRQEHLPKFAADMGWDLPG</sequence>
<dbReference type="EC" id="2.2.1.9" evidence="6"/>
<comment type="caution">
    <text evidence="9">The sequence shown here is derived from an EMBL/GenBank/DDBJ whole genome shotgun (WGS) entry which is preliminary data.</text>
</comment>
<evidence type="ECO:0000256" key="4">
    <source>
        <dbReference type="ARBA" id="ARBA00023052"/>
    </source>
</evidence>
<feature type="domain" description="Thiamine pyrophosphate enzyme N-terminal TPP-binding" evidence="7">
    <location>
        <begin position="13"/>
        <end position="126"/>
    </location>
</feature>
<keyword evidence="5 6" id="KW-0464">Manganese</keyword>
<dbReference type="HAMAP" id="MF_01659">
    <property type="entry name" value="MenD"/>
    <property type="match status" value="1"/>
</dbReference>
<keyword evidence="1 6" id="KW-0808">Transferase</keyword>
<dbReference type="CDD" id="cd07037">
    <property type="entry name" value="TPP_PYR_MenD"/>
    <property type="match status" value="1"/>
</dbReference>
<dbReference type="InterPro" id="IPR032264">
    <property type="entry name" value="MenD_middle"/>
</dbReference>
<dbReference type="EMBL" id="JAHHIF010000001">
    <property type="protein sequence ID" value="MBW4542989.1"/>
    <property type="molecule type" value="Genomic_DNA"/>
</dbReference>
<dbReference type="SUPFAM" id="SSF52518">
    <property type="entry name" value="Thiamin diphosphate-binding fold (THDP-binding)"/>
    <property type="match status" value="2"/>
</dbReference>
<dbReference type="InterPro" id="IPR004433">
    <property type="entry name" value="MenaQ_synth_MenD"/>
</dbReference>